<sequence length="122" mass="14180">MNYDISVSDHKTYIHVRVNEPVTLQVLKGFMNETAEKANEYGIDNFLFDLRQAPNRTSAFAHYEFAYNQCKRLGYKPRSKHVLLISLEDMVDYGFVETFLINAGYQGKIFTDESAAIEWLEK</sequence>
<proteinExistence type="predicted"/>
<reference evidence="1" key="1">
    <citation type="journal article" date="2014" name="Front. Microbiol.">
        <title>High frequency of phylogenetically diverse reductive dehalogenase-homologous genes in deep subseafloor sedimentary metagenomes.</title>
        <authorList>
            <person name="Kawai M."/>
            <person name="Futagami T."/>
            <person name="Toyoda A."/>
            <person name="Takaki Y."/>
            <person name="Nishi S."/>
            <person name="Hori S."/>
            <person name="Arai W."/>
            <person name="Tsubouchi T."/>
            <person name="Morono Y."/>
            <person name="Uchiyama I."/>
            <person name="Ito T."/>
            <person name="Fujiyama A."/>
            <person name="Inagaki F."/>
            <person name="Takami H."/>
        </authorList>
    </citation>
    <scope>NUCLEOTIDE SEQUENCE</scope>
    <source>
        <strain evidence="1">Expedition CK06-06</strain>
    </source>
</reference>
<dbReference type="EMBL" id="BARS01033481">
    <property type="protein sequence ID" value="GAG26241.1"/>
    <property type="molecule type" value="Genomic_DNA"/>
</dbReference>
<name>X0XMP5_9ZZZZ</name>
<evidence type="ECO:0000313" key="1">
    <source>
        <dbReference type="EMBL" id="GAG26241.1"/>
    </source>
</evidence>
<gene>
    <name evidence="1" type="ORF">S01H1_51840</name>
</gene>
<organism evidence="1">
    <name type="scientific">marine sediment metagenome</name>
    <dbReference type="NCBI Taxonomy" id="412755"/>
    <lineage>
        <taxon>unclassified sequences</taxon>
        <taxon>metagenomes</taxon>
        <taxon>ecological metagenomes</taxon>
    </lineage>
</organism>
<dbReference type="AlphaFoldDB" id="X0XMP5"/>
<accession>X0XMP5</accession>
<comment type="caution">
    <text evidence="1">The sequence shown here is derived from an EMBL/GenBank/DDBJ whole genome shotgun (WGS) entry which is preliminary data.</text>
</comment>
<evidence type="ECO:0008006" key="2">
    <source>
        <dbReference type="Google" id="ProtNLM"/>
    </source>
</evidence>
<protein>
    <recommendedName>
        <fullName evidence="2">STAS/SEC14 domain-containing protein</fullName>
    </recommendedName>
</protein>